<dbReference type="InterPro" id="IPR004532">
    <property type="entry name" value="Phe-tRNA-ligase_IIc_bsu_bact"/>
</dbReference>
<evidence type="ECO:0000256" key="8">
    <source>
        <dbReference type="ARBA" id="ARBA00022741"/>
    </source>
</evidence>
<organism evidence="20 21">
    <name type="scientific">Anaerocolumna sedimenticola</name>
    <dbReference type="NCBI Taxonomy" id="2696063"/>
    <lineage>
        <taxon>Bacteria</taxon>
        <taxon>Bacillati</taxon>
        <taxon>Bacillota</taxon>
        <taxon>Clostridia</taxon>
        <taxon>Lachnospirales</taxon>
        <taxon>Lachnospiraceae</taxon>
        <taxon>Anaerocolumna</taxon>
    </lineage>
</organism>
<dbReference type="Pfam" id="PF03147">
    <property type="entry name" value="FDX-ACB"/>
    <property type="match status" value="1"/>
</dbReference>
<evidence type="ECO:0000256" key="13">
    <source>
        <dbReference type="ARBA" id="ARBA00023146"/>
    </source>
</evidence>
<keyword evidence="6 15" id="KW-0436">Ligase</keyword>
<dbReference type="Pfam" id="PF03483">
    <property type="entry name" value="B3_4"/>
    <property type="match status" value="1"/>
</dbReference>
<dbReference type="InterPro" id="IPR005121">
    <property type="entry name" value="Fdx_antiC-bd"/>
</dbReference>
<name>A0A6P1TRJ5_9FIRM</name>
<comment type="cofactor">
    <cofactor evidence="15">
        <name>Mg(2+)</name>
        <dbReference type="ChEBI" id="CHEBI:18420"/>
    </cofactor>
    <text evidence="15">Binds 2 magnesium ions per tetramer.</text>
</comment>
<dbReference type="SUPFAM" id="SSF55681">
    <property type="entry name" value="Class II aaRS and biotin synthetases"/>
    <property type="match status" value="1"/>
</dbReference>
<dbReference type="PROSITE" id="PS50886">
    <property type="entry name" value="TRBD"/>
    <property type="match status" value="1"/>
</dbReference>
<dbReference type="InterPro" id="IPR041616">
    <property type="entry name" value="PheRS_beta_core"/>
</dbReference>
<comment type="subcellular location">
    <subcellularLocation>
        <location evidence="1 15">Cytoplasm</location>
    </subcellularLocation>
</comment>
<dbReference type="SUPFAM" id="SSF46955">
    <property type="entry name" value="Putative DNA-binding domain"/>
    <property type="match status" value="1"/>
</dbReference>
<keyword evidence="11 16" id="KW-0694">RNA-binding</keyword>
<dbReference type="SMART" id="SM00874">
    <property type="entry name" value="B5"/>
    <property type="match status" value="1"/>
</dbReference>
<dbReference type="InterPro" id="IPR033714">
    <property type="entry name" value="tRNA_bind_bactPheRS"/>
</dbReference>
<dbReference type="InterPro" id="IPR045060">
    <property type="entry name" value="Phe-tRNA-ligase_IIc_bsu"/>
</dbReference>
<dbReference type="SUPFAM" id="SSF54991">
    <property type="entry name" value="Anticodon-binding domain of PheRS"/>
    <property type="match status" value="1"/>
</dbReference>
<keyword evidence="10 15" id="KW-0460">Magnesium</keyword>
<proteinExistence type="inferred from homology"/>
<keyword evidence="8 15" id="KW-0547">Nucleotide-binding</keyword>
<dbReference type="GO" id="GO:0016740">
    <property type="term" value="F:transferase activity"/>
    <property type="evidence" value="ECO:0007669"/>
    <property type="project" value="UniProtKB-ARBA"/>
</dbReference>
<dbReference type="Gene3D" id="3.30.70.380">
    <property type="entry name" value="Ferrodoxin-fold anticodon-binding domain"/>
    <property type="match status" value="1"/>
</dbReference>
<evidence type="ECO:0000313" key="21">
    <source>
        <dbReference type="Proteomes" id="UP000464314"/>
    </source>
</evidence>
<dbReference type="InterPro" id="IPR020825">
    <property type="entry name" value="Phe-tRNA_synthase-like_B3/B4"/>
</dbReference>
<dbReference type="InterPro" id="IPR005147">
    <property type="entry name" value="tRNA_synthase_B5-dom"/>
</dbReference>
<dbReference type="PANTHER" id="PTHR10947">
    <property type="entry name" value="PHENYLALANYL-TRNA SYNTHETASE BETA CHAIN AND LEUCINE-RICH REPEAT-CONTAINING PROTEIN 47"/>
    <property type="match status" value="1"/>
</dbReference>
<evidence type="ECO:0000313" key="20">
    <source>
        <dbReference type="EMBL" id="QHQ62366.1"/>
    </source>
</evidence>
<dbReference type="Gene3D" id="3.30.56.10">
    <property type="match status" value="2"/>
</dbReference>
<dbReference type="GO" id="GO:0009328">
    <property type="term" value="C:phenylalanine-tRNA ligase complex"/>
    <property type="evidence" value="ECO:0007669"/>
    <property type="project" value="TreeGrafter"/>
</dbReference>
<dbReference type="SMART" id="SM00873">
    <property type="entry name" value="B3_4"/>
    <property type="match status" value="1"/>
</dbReference>
<feature type="domain" description="FDX-ACB" evidence="18">
    <location>
        <begin position="702"/>
        <end position="794"/>
    </location>
</feature>
<keyword evidence="21" id="KW-1185">Reference proteome</keyword>
<dbReference type="GO" id="GO:0005524">
    <property type="term" value="F:ATP binding"/>
    <property type="evidence" value="ECO:0007669"/>
    <property type="project" value="UniProtKB-UniRule"/>
</dbReference>
<dbReference type="Pfam" id="PF17759">
    <property type="entry name" value="tRNA_synthFbeta"/>
    <property type="match status" value="1"/>
</dbReference>
<comment type="similarity">
    <text evidence="2 15">Belongs to the phenylalanyl-tRNA synthetase beta subunit family. Type 1 subfamily.</text>
</comment>
<dbReference type="SUPFAM" id="SSF56037">
    <property type="entry name" value="PheT/TilS domain"/>
    <property type="match status" value="1"/>
</dbReference>
<keyword evidence="7 15" id="KW-0479">Metal-binding</keyword>
<dbReference type="PROSITE" id="PS51483">
    <property type="entry name" value="B5"/>
    <property type="match status" value="1"/>
</dbReference>
<evidence type="ECO:0000256" key="11">
    <source>
        <dbReference type="ARBA" id="ARBA00022884"/>
    </source>
</evidence>
<dbReference type="InterPro" id="IPR012340">
    <property type="entry name" value="NA-bd_OB-fold"/>
</dbReference>
<evidence type="ECO:0000256" key="15">
    <source>
        <dbReference type="HAMAP-Rule" id="MF_00283"/>
    </source>
</evidence>
<dbReference type="GO" id="GO:0000049">
    <property type="term" value="F:tRNA binding"/>
    <property type="evidence" value="ECO:0007669"/>
    <property type="project" value="UniProtKB-UniRule"/>
</dbReference>
<dbReference type="CDD" id="cd02796">
    <property type="entry name" value="tRNA_bind_bactPheRS"/>
    <property type="match status" value="1"/>
</dbReference>
<dbReference type="AlphaFoldDB" id="A0A6P1TRJ5"/>
<dbReference type="GO" id="GO:0004826">
    <property type="term" value="F:phenylalanine-tRNA ligase activity"/>
    <property type="evidence" value="ECO:0007669"/>
    <property type="project" value="UniProtKB-UniRule"/>
</dbReference>
<dbReference type="GO" id="GO:0000287">
    <property type="term" value="F:magnesium ion binding"/>
    <property type="evidence" value="ECO:0007669"/>
    <property type="project" value="UniProtKB-UniRule"/>
</dbReference>
<keyword evidence="12 15" id="KW-0648">Protein biosynthesis</keyword>
<dbReference type="Gene3D" id="2.40.50.140">
    <property type="entry name" value="Nucleic acid-binding proteins"/>
    <property type="match status" value="1"/>
</dbReference>
<evidence type="ECO:0000256" key="3">
    <source>
        <dbReference type="ARBA" id="ARBA00011209"/>
    </source>
</evidence>
<feature type="binding site" evidence="15">
    <location>
        <position position="457"/>
    </location>
    <ligand>
        <name>Mg(2+)</name>
        <dbReference type="ChEBI" id="CHEBI:18420"/>
        <note>shared with alpha subunit</note>
    </ligand>
</feature>
<feature type="domain" description="B5" evidence="19">
    <location>
        <begin position="402"/>
        <end position="479"/>
    </location>
</feature>
<comment type="subunit">
    <text evidence="3 15">Tetramer of two alpha and two beta subunits.</text>
</comment>
<dbReference type="SUPFAM" id="SSF50249">
    <property type="entry name" value="Nucleic acid-binding proteins"/>
    <property type="match status" value="1"/>
</dbReference>
<feature type="binding site" evidence="15">
    <location>
        <position position="467"/>
    </location>
    <ligand>
        <name>Mg(2+)</name>
        <dbReference type="ChEBI" id="CHEBI:18420"/>
        <note>shared with alpha subunit</note>
    </ligand>
</feature>
<evidence type="ECO:0000256" key="16">
    <source>
        <dbReference type="PROSITE-ProRule" id="PRU00209"/>
    </source>
</evidence>
<evidence type="ECO:0000256" key="2">
    <source>
        <dbReference type="ARBA" id="ARBA00008653"/>
    </source>
</evidence>
<dbReference type="Pfam" id="PF01588">
    <property type="entry name" value="tRNA_bind"/>
    <property type="match status" value="1"/>
</dbReference>
<keyword evidence="5 16" id="KW-0820">tRNA-binding</keyword>
<dbReference type="EC" id="6.1.1.20" evidence="15"/>
<dbReference type="Pfam" id="PF03484">
    <property type="entry name" value="B5"/>
    <property type="match status" value="1"/>
</dbReference>
<evidence type="ECO:0000256" key="5">
    <source>
        <dbReference type="ARBA" id="ARBA00022555"/>
    </source>
</evidence>
<sequence length="794" mass="89661">MLISMNWISEFTDLSGIDLKDLINRFTLSTAEVEDIYEKGKDIKNVVVGEILSVKEHPGSKKLHLLKVNTGDEIVDCVCGAPGVMEGMYVPFAKTGGQVGDLAIKEVILAGERSCGMCCSEKEIGVSEDNTGLMVLDKSHAPGTDIREFMELEDVVFEVDNKSLTNRPDLWGHYGIAREIACLTKRPLKPLEVLDTKQFADFPKVPVTVENTEKTYRYSTITASNITRKLSPVGIKIRLTYCGMRPIDLLTDLTNYIMLELGQPMHAFDNAIIKDIRVKTFDKSFEFRTLDEVNRTIDKDTLMICSADGKPAAIAGIMGGQLSCINENTTGLLLESANFDSVSVRKSAVRLGMRTDASARYEKTLDPEMTVPAIERFLKLLTEADKGIQITSSLTDVYVKKYAIVNIDFDKAFVDKYTGISISTDHITETLTALGFIVARDGDNFSVTVPSYRATKDVTIKADIIEEITRIYGYDNIEIKSNKSLLSPVHHNSSREDEYRIKQLLADRFGMNEVHTYIWYDSKSNKELGINTPPNVRIINSVTAENDTIKATLIPSLLNIVNRNAALIPEMGIFEIGRVTEGFKEDGLCRERKKLGIVIASRDMTEKQTFFQIKEIIENITYAIRNCLPAYQNTEISKNCNYIHPVNSAVIRIHERVIGYFSGIHPKVRERIDKKLNLAFAEIDMDDLLELGKETIKYREISKYPGIYIDYSFLVDKEKRYEELQRDISAFRCEYLKSYGVVDVFEDDTLLKGNKSITVRFEFGSDERTLESKEINEMTEVLLSILKEKGIHLR</sequence>
<protein>
    <recommendedName>
        <fullName evidence="15">Phenylalanine--tRNA ligase beta subunit</fullName>
        <ecNumber evidence="15">6.1.1.20</ecNumber>
    </recommendedName>
    <alternativeName>
        <fullName evidence="15">Phenylalanyl-tRNA synthetase beta subunit</fullName>
        <shortName evidence="15">PheRS</shortName>
    </alternativeName>
</protein>
<evidence type="ECO:0000256" key="10">
    <source>
        <dbReference type="ARBA" id="ARBA00022842"/>
    </source>
</evidence>
<evidence type="ECO:0000259" key="17">
    <source>
        <dbReference type="PROSITE" id="PS50886"/>
    </source>
</evidence>
<feature type="binding site" evidence="15">
    <location>
        <position position="466"/>
    </location>
    <ligand>
        <name>Mg(2+)</name>
        <dbReference type="ChEBI" id="CHEBI:18420"/>
        <note>shared with alpha subunit</note>
    </ligand>
</feature>
<evidence type="ECO:0000256" key="1">
    <source>
        <dbReference type="ARBA" id="ARBA00004496"/>
    </source>
</evidence>
<dbReference type="Gene3D" id="3.30.930.10">
    <property type="entry name" value="Bira Bifunctional Protein, Domain 2"/>
    <property type="match status" value="1"/>
</dbReference>
<keyword evidence="9 15" id="KW-0067">ATP-binding</keyword>
<dbReference type="RefSeq" id="WP_161839190.1">
    <property type="nucleotide sequence ID" value="NZ_CP048000.1"/>
</dbReference>
<dbReference type="InterPro" id="IPR036690">
    <property type="entry name" value="Fdx_antiC-bd_sf"/>
</dbReference>
<evidence type="ECO:0000259" key="18">
    <source>
        <dbReference type="PROSITE" id="PS51447"/>
    </source>
</evidence>
<comment type="catalytic activity">
    <reaction evidence="14 15">
        <text>tRNA(Phe) + L-phenylalanine + ATP = L-phenylalanyl-tRNA(Phe) + AMP + diphosphate + H(+)</text>
        <dbReference type="Rhea" id="RHEA:19413"/>
        <dbReference type="Rhea" id="RHEA-COMP:9668"/>
        <dbReference type="Rhea" id="RHEA-COMP:9699"/>
        <dbReference type="ChEBI" id="CHEBI:15378"/>
        <dbReference type="ChEBI" id="CHEBI:30616"/>
        <dbReference type="ChEBI" id="CHEBI:33019"/>
        <dbReference type="ChEBI" id="CHEBI:58095"/>
        <dbReference type="ChEBI" id="CHEBI:78442"/>
        <dbReference type="ChEBI" id="CHEBI:78531"/>
        <dbReference type="ChEBI" id="CHEBI:456215"/>
        <dbReference type="EC" id="6.1.1.20"/>
    </reaction>
</comment>
<dbReference type="InterPro" id="IPR002547">
    <property type="entry name" value="tRNA-bd_dom"/>
</dbReference>
<accession>A0A6P1TRJ5</accession>
<evidence type="ECO:0000256" key="6">
    <source>
        <dbReference type="ARBA" id="ARBA00022598"/>
    </source>
</evidence>
<feature type="domain" description="TRNA-binding" evidence="17">
    <location>
        <begin position="40"/>
        <end position="147"/>
    </location>
</feature>
<dbReference type="GO" id="GO:0006432">
    <property type="term" value="P:phenylalanyl-tRNA aminoacylation"/>
    <property type="evidence" value="ECO:0007669"/>
    <property type="project" value="UniProtKB-UniRule"/>
</dbReference>
<evidence type="ECO:0000256" key="4">
    <source>
        <dbReference type="ARBA" id="ARBA00022490"/>
    </source>
</evidence>
<feature type="binding site" evidence="15">
    <location>
        <position position="463"/>
    </location>
    <ligand>
        <name>Mg(2+)</name>
        <dbReference type="ChEBI" id="CHEBI:18420"/>
        <note>shared with alpha subunit</note>
    </ligand>
</feature>
<dbReference type="EMBL" id="CP048000">
    <property type="protein sequence ID" value="QHQ62366.1"/>
    <property type="molecule type" value="Genomic_DNA"/>
</dbReference>
<dbReference type="Gene3D" id="3.50.40.10">
    <property type="entry name" value="Phenylalanyl-trna Synthetase, Chain B, domain 3"/>
    <property type="match status" value="1"/>
</dbReference>
<dbReference type="InterPro" id="IPR005146">
    <property type="entry name" value="B3/B4_tRNA-bd"/>
</dbReference>
<evidence type="ECO:0000256" key="7">
    <source>
        <dbReference type="ARBA" id="ARBA00022723"/>
    </source>
</evidence>
<evidence type="ECO:0000256" key="12">
    <source>
        <dbReference type="ARBA" id="ARBA00022917"/>
    </source>
</evidence>
<dbReference type="PANTHER" id="PTHR10947:SF0">
    <property type="entry name" value="PHENYLALANINE--TRNA LIGASE BETA SUBUNIT"/>
    <property type="match status" value="1"/>
</dbReference>
<dbReference type="GO" id="GO:0140096">
    <property type="term" value="F:catalytic activity, acting on a protein"/>
    <property type="evidence" value="ECO:0007669"/>
    <property type="project" value="UniProtKB-ARBA"/>
</dbReference>
<dbReference type="InterPro" id="IPR009061">
    <property type="entry name" value="DNA-bd_dom_put_sf"/>
</dbReference>
<evidence type="ECO:0000259" key="19">
    <source>
        <dbReference type="PROSITE" id="PS51483"/>
    </source>
</evidence>
<dbReference type="NCBIfam" id="TIGR00472">
    <property type="entry name" value="pheT_bact"/>
    <property type="match status" value="1"/>
</dbReference>
<keyword evidence="13 15" id="KW-0030">Aminoacyl-tRNA synthetase</keyword>
<dbReference type="KEGG" id="anr:Ana3638_17545"/>
<dbReference type="SMART" id="SM00896">
    <property type="entry name" value="FDX-ACB"/>
    <property type="match status" value="1"/>
</dbReference>
<evidence type="ECO:0000256" key="9">
    <source>
        <dbReference type="ARBA" id="ARBA00022840"/>
    </source>
</evidence>
<dbReference type="HAMAP" id="MF_00283">
    <property type="entry name" value="Phe_tRNA_synth_beta1"/>
    <property type="match status" value="1"/>
</dbReference>
<dbReference type="InterPro" id="IPR045864">
    <property type="entry name" value="aa-tRNA-synth_II/BPL/LPL"/>
</dbReference>
<keyword evidence="4 15" id="KW-0963">Cytoplasm</keyword>
<dbReference type="Proteomes" id="UP000464314">
    <property type="component" value="Chromosome"/>
</dbReference>
<reference evidence="20 21" key="1">
    <citation type="submission" date="2020-01" db="EMBL/GenBank/DDBJ databases">
        <title>Genome analysis of Anaerocolumna sp. CBA3638.</title>
        <authorList>
            <person name="Kim J."/>
            <person name="Roh S.W."/>
        </authorList>
    </citation>
    <scope>NUCLEOTIDE SEQUENCE [LARGE SCALE GENOMIC DNA]</scope>
    <source>
        <strain evidence="20 21">CBA3638</strain>
    </source>
</reference>
<dbReference type="PROSITE" id="PS51447">
    <property type="entry name" value="FDX_ACB"/>
    <property type="match status" value="1"/>
</dbReference>
<gene>
    <name evidence="15 20" type="primary">pheT</name>
    <name evidence="20" type="ORF">Ana3638_17545</name>
</gene>
<evidence type="ECO:0000256" key="14">
    <source>
        <dbReference type="ARBA" id="ARBA00049255"/>
    </source>
</evidence>